<dbReference type="Gene3D" id="1.10.8.60">
    <property type="match status" value="1"/>
</dbReference>
<dbReference type="RefSeq" id="WP_179908121.1">
    <property type="nucleotide sequence ID" value="NZ_CP058910.1"/>
</dbReference>
<dbReference type="InterPro" id="IPR041664">
    <property type="entry name" value="AAA_16"/>
</dbReference>
<reference evidence="2 3" key="1">
    <citation type="submission" date="2020-07" db="EMBL/GenBank/DDBJ databases">
        <title>Halosimplex pelagicum sp. nov. and Halosimplex rubrum sp. nov., isolated from salted brown alga Laminaria, and emended description of the genus Halosimplex.</title>
        <authorList>
            <person name="Cui H."/>
        </authorList>
    </citation>
    <scope>NUCLEOTIDE SEQUENCE [LARGE SCALE GENOMIC DNA]</scope>
    <source>
        <strain evidence="2 3">R27</strain>
    </source>
</reference>
<evidence type="ECO:0000313" key="3">
    <source>
        <dbReference type="Proteomes" id="UP000509667"/>
    </source>
</evidence>
<dbReference type="Pfam" id="PF13191">
    <property type="entry name" value="AAA_16"/>
    <property type="match status" value="1"/>
</dbReference>
<dbReference type="InterPro" id="IPR027417">
    <property type="entry name" value="P-loop_NTPase"/>
</dbReference>
<sequence>MITDARALRPEFVPGDLHHREGQIDHLSSVLAPIQFDHAENITIFGPNGAGKTTIAKYVLSQLERESLGIRWGYVDCMADNTTATALHTLVRDRNLSDHLRRREPRTG</sequence>
<dbReference type="Gene3D" id="3.40.50.300">
    <property type="entry name" value="P-loop containing nucleotide triphosphate hydrolases"/>
    <property type="match status" value="1"/>
</dbReference>
<organism evidence="2 3">
    <name type="scientific">Halosimplex rubrum</name>
    <dbReference type="NCBI Taxonomy" id="869889"/>
    <lineage>
        <taxon>Archaea</taxon>
        <taxon>Methanobacteriati</taxon>
        <taxon>Methanobacteriota</taxon>
        <taxon>Stenosarchaea group</taxon>
        <taxon>Halobacteria</taxon>
        <taxon>Halobacteriales</taxon>
        <taxon>Haloarculaceae</taxon>
        <taxon>Halosimplex</taxon>
    </lineage>
</organism>
<proteinExistence type="predicted"/>
<name>A0A7D5PB99_9EURY</name>
<dbReference type="EMBL" id="CP058910">
    <property type="protein sequence ID" value="QLH78199.1"/>
    <property type="molecule type" value="Genomic_DNA"/>
</dbReference>
<dbReference type="Proteomes" id="UP000509667">
    <property type="component" value="Chromosome"/>
</dbReference>
<dbReference type="GeneID" id="56078832"/>
<keyword evidence="3" id="KW-1185">Reference proteome</keyword>
<dbReference type="OrthoDB" id="270161at2157"/>
<evidence type="ECO:0000259" key="1">
    <source>
        <dbReference type="Pfam" id="PF13191"/>
    </source>
</evidence>
<protein>
    <submittedName>
        <fullName evidence="2">AAA family ATPase</fullName>
    </submittedName>
</protein>
<dbReference type="KEGG" id="hrr:HZS55_13175"/>
<accession>A0A7D5PB99</accession>
<feature type="domain" description="Orc1-like AAA ATPase" evidence="1">
    <location>
        <begin position="19"/>
        <end position="94"/>
    </location>
</feature>
<dbReference type="SUPFAM" id="SSF52540">
    <property type="entry name" value="P-loop containing nucleoside triphosphate hydrolases"/>
    <property type="match status" value="1"/>
</dbReference>
<dbReference type="AlphaFoldDB" id="A0A7D5PB99"/>
<evidence type="ECO:0000313" key="2">
    <source>
        <dbReference type="EMBL" id="QLH78199.1"/>
    </source>
</evidence>
<gene>
    <name evidence="2" type="ORF">HZS55_13175</name>
</gene>